<dbReference type="Gene3D" id="1.10.150.130">
    <property type="match status" value="1"/>
</dbReference>
<dbReference type="PROSITE" id="PS51900">
    <property type="entry name" value="CB"/>
    <property type="match status" value="1"/>
</dbReference>
<dbReference type="InterPro" id="IPR010998">
    <property type="entry name" value="Integrase_recombinase_N"/>
</dbReference>
<sequence>MKSPFLTSIHDYMYQRRYAKRTIASYLKVIADFIRFHDFAHPQDLHDREVESFLTHIVINRNVAPKTQALALNALSFLYREIFVNPLGVELTFVKSQRQTKLPVVLTKGEVKQLMSFIPAKHHLLVSLLYGSGLRLMEAVRLRVIDVDIDYRCLRIFNGKGGKHRVVTLAPELIPKITAQIEQVKYLLSCDVEKNHYDGVWLPHRLRDKYSGANKTLIWQYVFPASRLSTDPESGLLRRHHINEKQIQRTIKQASANAHIDKHVTPHTLRHSFATHLLQSGADIRTVQDQLGHSDVKTTQIYTHILQQGANGVRSPLSDL</sequence>
<dbReference type="GO" id="GO:0006310">
    <property type="term" value="P:DNA recombination"/>
    <property type="evidence" value="ECO:0007669"/>
    <property type="project" value="UniProtKB-KW"/>
</dbReference>
<evidence type="ECO:0000256" key="2">
    <source>
        <dbReference type="ARBA" id="ARBA00008857"/>
    </source>
</evidence>
<dbReference type="SUPFAM" id="SSF56349">
    <property type="entry name" value="DNA breaking-rejoining enzymes"/>
    <property type="match status" value="1"/>
</dbReference>
<dbReference type="Proteomes" id="UP000256478">
    <property type="component" value="Unassembled WGS sequence"/>
</dbReference>
<dbReference type="GO" id="GO:0015074">
    <property type="term" value="P:DNA integration"/>
    <property type="evidence" value="ECO:0007669"/>
    <property type="project" value="UniProtKB-KW"/>
</dbReference>
<dbReference type="PANTHER" id="PTHR30349">
    <property type="entry name" value="PHAGE INTEGRASE-RELATED"/>
    <property type="match status" value="1"/>
</dbReference>
<evidence type="ECO:0000259" key="11">
    <source>
        <dbReference type="PROSITE" id="PS51900"/>
    </source>
</evidence>
<protein>
    <submittedName>
        <fullName evidence="12">Integron integrase</fullName>
    </submittedName>
</protein>
<proteinExistence type="inferred from homology"/>
<evidence type="ECO:0000313" key="12">
    <source>
        <dbReference type="EMBL" id="REL26695.1"/>
    </source>
</evidence>
<keyword evidence="6" id="KW-0233">DNA recombination</keyword>
<dbReference type="OrthoDB" id="9801717at2"/>
<evidence type="ECO:0000256" key="1">
    <source>
        <dbReference type="ARBA" id="ARBA00004496"/>
    </source>
</evidence>
<evidence type="ECO:0000256" key="3">
    <source>
        <dbReference type="ARBA" id="ARBA00022490"/>
    </source>
</evidence>
<dbReference type="NCBIfam" id="TIGR02249">
    <property type="entry name" value="integrase_gron"/>
    <property type="match status" value="1"/>
</dbReference>
<comment type="similarity">
    <text evidence="2">Belongs to the 'phage' integrase family.</text>
</comment>
<evidence type="ECO:0000259" key="10">
    <source>
        <dbReference type="PROSITE" id="PS51898"/>
    </source>
</evidence>
<dbReference type="InterPro" id="IPR013762">
    <property type="entry name" value="Integrase-like_cat_sf"/>
</dbReference>
<dbReference type="FunFam" id="1.10.443.10:FF:000007">
    <property type="entry name" value="Tyrosine recombinase XerC"/>
    <property type="match status" value="1"/>
</dbReference>
<comment type="subunit">
    <text evidence="8">Forms a cyclic heterotetrameric complex composed of two molecules of XerC and two molecules of XerD.</text>
</comment>
<dbReference type="GO" id="GO:0003677">
    <property type="term" value="F:DNA binding"/>
    <property type="evidence" value="ECO:0007669"/>
    <property type="project" value="UniProtKB-UniRule"/>
</dbReference>
<dbReference type="InterPro" id="IPR050090">
    <property type="entry name" value="Tyrosine_recombinase_XerCD"/>
</dbReference>
<feature type="domain" description="Core-binding (CB)" evidence="11">
    <location>
        <begin position="1"/>
        <end position="83"/>
    </location>
</feature>
<evidence type="ECO:0000256" key="4">
    <source>
        <dbReference type="ARBA" id="ARBA00022908"/>
    </source>
</evidence>
<name>A0A3E0TRZ9_9GAMM</name>
<keyword evidence="3" id="KW-0963">Cytoplasm</keyword>
<dbReference type="Gene3D" id="1.10.443.10">
    <property type="entry name" value="Intergrase catalytic core"/>
    <property type="match status" value="1"/>
</dbReference>
<dbReference type="InterPro" id="IPR002104">
    <property type="entry name" value="Integrase_catalytic"/>
</dbReference>
<dbReference type="InterPro" id="IPR011946">
    <property type="entry name" value="Integrase_integron-type"/>
</dbReference>
<reference evidence="12 13" key="1">
    <citation type="submission" date="2018-08" db="EMBL/GenBank/DDBJ databases">
        <title>Thalassotalea euphylliae genome.</title>
        <authorList>
            <person name="Summers S."/>
            <person name="Rice S.A."/>
            <person name="Freckelton M.L."/>
            <person name="Nedved B.T."/>
            <person name="Hadfield M.G."/>
        </authorList>
    </citation>
    <scope>NUCLEOTIDE SEQUENCE [LARGE SCALE GENOMIC DNA]</scope>
    <source>
        <strain evidence="12 13">H1</strain>
    </source>
</reference>
<dbReference type="PROSITE" id="PS51898">
    <property type="entry name" value="TYR_RECOMBINASE"/>
    <property type="match status" value="1"/>
</dbReference>
<evidence type="ECO:0000256" key="5">
    <source>
        <dbReference type="ARBA" id="ARBA00023125"/>
    </source>
</evidence>
<dbReference type="PANTHER" id="PTHR30349:SF64">
    <property type="entry name" value="PROPHAGE INTEGRASE INTD-RELATED"/>
    <property type="match status" value="1"/>
</dbReference>
<dbReference type="InterPro" id="IPR011010">
    <property type="entry name" value="DNA_brk_join_enz"/>
</dbReference>
<keyword evidence="5 9" id="KW-0238">DNA-binding</keyword>
<dbReference type="Pfam" id="PF00589">
    <property type="entry name" value="Phage_integrase"/>
    <property type="match status" value="1"/>
</dbReference>
<dbReference type="Pfam" id="PF13495">
    <property type="entry name" value="Phage_int_SAM_4"/>
    <property type="match status" value="1"/>
</dbReference>
<feature type="domain" description="Tyr recombinase" evidence="10">
    <location>
        <begin position="101"/>
        <end position="315"/>
    </location>
</feature>
<accession>A0A3E0TRZ9</accession>
<comment type="caution">
    <text evidence="12">The sequence shown here is derived from an EMBL/GenBank/DDBJ whole genome shotgun (WGS) entry which is preliminary data.</text>
</comment>
<evidence type="ECO:0000256" key="6">
    <source>
        <dbReference type="ARBA" id="ARBA00023172"/>
    </source>
</evidence>
<dbReference type="GO" id="GO:0005737">
    <property type="term" value="C:cytoplasm"/>
    <property type="evidence" value="ECO:0007669"/>
    <property type="project" value="UniProtKB-SubCell"/>
</dbReference>
<evidence type="ECO:0000313" key="13">
    <source>
        <dbReference type="Proteomes" id="UP000256478"/>
    </source>
</evidence>
<comment type="function">
    <text evidence="7">Site-specific tyrosine recombinase, which acts by catalyzing the cutting and rejoining of the recombining DNA molecules. The XerC-XerD complex is essential to convert dimers of the bacterial chromosome into monomers to permit their segregation at cell division. It also contributes to the segregational stability of plasmids.</text>
</comment>
<dbReference type="InterPro" id="IPR004107">
    <property type="entry name" value="Integrase_SAM-like_N"/>
</dbReference>
<dbReference type="AlphaFoldDB" id="A0A3E0TRZ9"/>
<dbReference type="RefSeq" id="WP_116007805.1">
    <property type="nucleotide sequence ID" value="NZ_QUOU01000001.1"/>
</dbReference>
<evidence type="ECO:0000256" key="8">
    <source>
        <dbReference type="ARBA" id="ARBA00038613"/>
    </source>
</evidence>
<dbReference type="EMBL" id="QUOU01000001">
    <property type="protein sequence ID" value="REL26695.1"/>
    <property type="molecule type" value="Genomic_DNA"/>
</dbReference>
<gene>
    <name evidence="12" type="ORF">DXX93_08975</name>
</gene>
<dbReference type="InterPro" id="IPR044068">
    <property type="entry name" value="CB"/>
</dbReference>
<organism evidence="12 13">
    <name type="scientific">Thalassotalea euphylliae</name>
    <dbReference type="NCBI Taxonomy" id="1655234"/>
    <lineage>
        <taxon>Bacteria</taxon>
        <taxon>Pseudomonadati</taxon>
        <taxon>Pseudomonadota</taxon>
        <taxon>Gammaproteobacteria</taxon>
        <taxon>Alteromonadales</taxon>
        <taxon>Colwelliaceae</taxon>
        <taxon>Thalassotalea</taxon>
    </lineage>
</organism>
<comment type="subcellular location">
    <subcellularLocation>
        <location evidence="1">Cytoplasm</location>
    </subcellularLocation>
</comment>
<evidence type="ECO:0000256" key="7">
    <source>
        <dbReference type="ARBA" id="ARBA00037721"/>
    </source>
</evidence>
<keyword evidence="4" id="KW-0229">DNA integration</keyword>
<evidence type="ECO:0000256" key="9">
    <source>
        <dbReference type="PROSITE-ProRule" id="PRU01248"/>
    </source>
</evidence>